<sequence length="113" mass="12945">MGTPHNRGLKELYVPYTDKELKDLAKIWKNSPLSSPSSSRSNSPILPPPPKVVKRHDSWEKSGWAAAEGSTRKRKPSKKAEESKKTNRSSGGRKYKKVRKSKKLRKSKKVRRY</sequence>
<accession>A0A6C0AXE1</accession>
<evidence type="ECO:0000313" key="2">
    <source>
        <dbReference type="EMBL" id="QHS84418.1"/>
    </source>
</evidence>
<name>A0A6C0AXE1_9ZZZZ</name>
<feature type="compositionally biased region" description="Basic residues" evidence="1">
    <location>
        <begin position="91"/>
        <end position="113"/>
    </location>
</feature>
<feature type="region of interest" description="Disordered" evidence="1">
    <location>
        <begin position="30"/>
        <end position="113"/>
    </location>
</feature>
<reference evidence="2" key="1">
    <citation type="journal article" date="2020" name="Nature">
        <title>Giant virus diversity and host interactions through global metagenomics.</title>
        <authorList>
            <person name="Schulz F."/>
            <person name="Roux S."/>
            <person name="Paez-Espino D."/>
            <person name="Jungbluth S."/>
            <person name="Walsh D.A."/>
            <person name="Denef V.J."/>
            <person name="McMahon K.D."/>
            <person name="Konstantinidis K.T."/>
            <person name="Eloe-Fadrosh E.A."/>
            <person name="Kyrpides N.C."/>
            <person name="Woyke T."/>
        </authorList>
    </citation>
    <scope>NUCLEOTIDE SEQUENCE</scope>
    <source>
        <strain evidence="2">GVMAG-S-ERX556022-25</strain>
    </source>
</reference>
<evidence type="ECO:0000256" key="1">
    <source>
        <dbReference type="SAM" id="MobiDB-lite"/>
    </source>
</evidence>
<dbReference type="EMBL" id="MN738808">
    <property type="protein sequence ID" value="QHS84418.1"/>
    <property type="molecule type" value="Genomic_DNA"/>
</dbReference>
<protein>
    <submittedName>
        <fullName evidence="2">Uncharacterized protein</fullName>
    </submittedName>
</protein>
<dbReference type="AlphaFoldDB" id="A0A6C0AXE1"/>
<feature type="compositionally biased region" description="Low complexity" evidence="1">
    <location>
        <begin position="30"/>
        <end position="44"/>
    </location>
</feature>
<organism evidence="2">
    <name type="scientific">viral metagenome</name>
    <dbReference type="NCBI Taxonomy" id="1070528"/>
    <lineage>
        <taxon>unclassified sequences</taxon>
        <taxon>metagenomes</taxon>
        <taxon>organismal metagenomes</taxon>
    </lineage>
</organism>
<proteinExistence type="predicted"/>